<feature type="transmembrane region" description="Helical" evidence="6">
    <location>
        <begin position="142"/>
        <end position="163"/>
    </location>
</feature>
<evidence type="ECO:0000256" key="1">
    <source>
        <dbReference type="ARBA" id="ARBA00004651"/>
    </source>
</evidence>
<feature type="transmembrane region" description="Helical" evidence="6">
    <location>
        <begin position="384"/>
        <end position="406"/>
    </location>
</feature>
<dbReference type="OrthoDB" id="19148at2157"/>
<dbReference type="PANTHER" id="PTHR30250">
    <property type="entry name" value="PST FAMILY PREDICTED COLANIC ACID TRANSPORTER"/>
    <property type="match status" value="1"/>
</dbReference>
<evidence type="ECO:0000256" key="6">
    <source>
        <dbReference type="SAM" id="Phobius"/>
    </source>
</evidence>
<feature type="transmembrane region" description="Helical" evidence="6">
    <location>
        <begin position="261"/>
        <end position="282"/>
    </location>
</feature>
<dbReference type="GO" id="GO:0005886">
    <property type="term" value="C:plasma membrane"/>
    <property type="evidence" value="ECO:0007669"/>
    <property type="project" value="UniProtKB-SubCell"/>
</dbReference>
<accession>A0A1I5M7E8</accession>
<feature type="transmembrane region" description="Helical" evidence="6">
    <location>
        <begin position="175"/>
        <end position="192"/>
    </location>
</feature>
<comment type="subcellular location">
    <subcellularLocation>
        <location evidence="1">Cell membrane</location>
        <topology evidence="1">Multi-pass membrane protein</topology>
    </subcellularLocation>
</comment>
<evidence type="ECO:0000256" key="4">
    <source>
        <dbReference type="ARBA" id="ARBA00022989"/>
    </source>
</evidence>
<feature type="transmembrane region" description="Helical" evidence="6">
    <location>
        <begin position="44"/>
        <end position="67"/>
    </location>
</feature>
<organism evidence="7 8">
    <name type="scientific">Halolamina pelagica</name>
    <dbReference type="NCBI Taxonomy" id="699431"/>
    <lineage>
        <taxon>Archaea</taxon>
        <taxon>Methanobacteriati</taxon>
        <taxon>Methanobacteriota</taxon>
        <taxon>Stenosarchaea group</taxon>
        <taxon>Halobacteria</taxon>
        <taxon>Halobacteriales</taxon>
        <taxon>Haloferacaceae</taxon>
    </lineage>
</organism>
<reference evidence="8" key="1">
    <citation type="submission" date="2016-10" db="EMBL/GenBank/DDBJ databases">
        <authorList>
            <person name="Varghese N."/>
            <person name="Submissions S."/>
        </authorList>
    </citation>
    <scope>NUCLEOTIDE SEQUENCE [LARGE SCALE GENOMIC DNA]</scope>
    <source>
        <strain evidence="8">CGMCC 1.10329</strain>
    </source>
</reference>
<dbReference type="PANTHER" id="PTHR30250:SF27">
    <property type="entry name" value="POLYSACCHARIDE BIOSYNTHESIS PROTEIN"/>
    <property type="match status" value="1"/>
</dbReference>
<dbReference type="InterPro" id="IPR050833">
    <property type="entry name" value="Poly_Biosynth_Transport"/>
</dbReference>
<keyword evidence="8" id="KW-1185">Reference proteome</keyword>
<evidence type="ECO:0000256" key="3">
    <source>
        <dbReference type="ARBA" id="ARBA00022692"/>
    </source>
</evidence>
<evidence type="ECO:0000256" key="2">
    <source>
        <dbReference type="ARBA" id="ARBA00022475"/>
    </source>
</evidence>
<evidence type="ECO:0000313" key="8">
    <source>
        <dbReference type="Proteomes" id="UP000183769"/>
    </source>
</evidence>
<feature type="transmembrane region" description="Helical" evidence="6">
    <location>
        <begin position="353"/>
        <end position="377"/>
    </location>
</feature>
<name>A0A1I5M7E8_9EURY</name>
<feature type="transmembrane region" description="Helical" evidence="6">
    <location>
        <begin position="472"/>
        <end position="491"/>
    </location>
</feature>
<keyword evidence="3 6" id="KW-0812">Transmembrane</keyword>
<keyword evidence="5 6" id="KW-0472">Membrane</keyword>
<protein>
    <submittedName>
        <fullName evidence="7">Membrane protein involved in the export of O-antigen and teichoic acid</fullName>
    </submittedName>
</protein>
<feature type="transmembrane region" description="Helical" evidence="6">
    <location>
        <begin position="198"/>
        <end position="218"/>
    </location>
</feature>
<keyword evidence="4 6" id="KW-1133">Transmembrane helix</keyword>
<dbReference type="RefSeq" id="WP_074874579.1">
    <property type="nucleotide sequence ID" value="NZ_FOXI01000001.1"/>
</dbReference>
<gene>
    <name evidence="7" type="ORF">SAMN05216277_101137</name>
</gene>
<feature type="transmembrane region" description="Helical" evidence="6">
    <location>
        <begin position="447"/>
        <end position="466"/>
    </location>
</feature>
<dbReference type="EMBL" id="FOXI01000001">
    <property type="protein sequence ID" value="SFP05435.1"/>
    <property type="molecule type" value="Genomic_DNA"/>
</dbReference>
<dbReference type="Proteomes" id="UP000183769">
    <property type="component" value="Unassembled WGS sequence"/>
</dbReference>
<evidence type="ECO:0000256" key="5">
    <source>
        <dbReference type="ARBA" id="ARBA00023136"/>
    </source>
</evidence>
<evidence type="ECO:0000313" key="7">
    <source>
        <dbReference type="EMBL" id="SFP05435.1"/>
    </source>
</evidence>
<sequence length="514" mass="54337">MPPAADDPSEEAVDDVARRLDDALERVAHGAAVSVPSILLQRGLTVVFTAVLTNGIGAAPYGLFALARRIQRFLARIVLGFRNGLSRFLPTADQEERNALATFASLLLLGVATVFGVGLFLAAPRITSIAGQTGRFETLLQVFALGMPASVWLFTVTEVLRGIEEVAPLNLTMRLVYPAAQLVVGVVGAFVVGDIAFVAGGVLAVMGLTGVGAAVWIVRARGFRPRLRGPRLPALRRRYLDYTIPLFLGGIATTTQRLGFYPLIAVFLSGVAGGVFAVGVLVSQLVRLPLMAINQFIPPVAAALNEEGHEDALSRLYHVTSRLVLVGVVAAAVPVVVYRETVMAAFGPTFTEYAPLLTLFVLAQIAACAAGSVGILLRMTDHQQALLVTNVAITTVLAVVAIPLTVEFGLAGVVWTYLLMLTLNNGIEVAVLYHLEGLQPFTKRHSYPLLAALPFGVVALVARALAPGVLGAVVGTLLGLAAFAATLKTLGFTPVERRLASTLAERYGELLPGR</sequence>
<feature type="transmembrane region" description="Helical" evidence="6">
    <location>
        <begin position="99"/>
        <end position="122"/>
    </location>
</feature>
<feature type="transmembrane region" description="Helical" evidence="6">
    <location>
        <begin position="239"/>
        <end position="255"/>
    </location>
</feature>
<dbReference type="AlphaFoldDB" id="A0A1I5M7E8"/>
<feature type="transmembrane region" description="Helical" evidence="6">
    <location>
        <begin position="323"/>
        <end position="347"/>
    </location>
</feature>
<feature type="transmembrane region" description="Helical" evidence="6">
    <location>
        <begin position="412"/>
        <end position="435"/>
    </location>
</feature>
<keyword evidence="2" id="KW-1003">Cell membrane</keyword>
<proteinExistence type="predicted"/>